<name>A0A160T5G7_9CHLR</name>
<evidence type="ECO:0000313" key="2">
    <source>
        <dbReference type="EMBL" id="CUS03950.2"/>
    </source>
</evidence>
<dbReference type="EMBL" id="LN890655">
    <property type="protein sequence ID" value="CUS03950.2"/>
    <property type="molecule type" value="Genomic_DNA"/>
</dbReference>
<dbReference type="KEGG" id="pbf:CFX0092_A2072"/>
<keyword evidence="3" id="KW-1185">Reference proteome</keyword>
<dbReference type="AlphaFoldDB" id="A0A160T5G7"/>
<protein>
    <submittedName>
        <fullName evidence="2">Uncharacterized protein</fullName>
    </submittedName>
</protein>
<reference evidence="2" key="1">
    <citation type="submission" date="2016-01" db="EMBL/GenBank/DDBJ databases">
        <authorList>
            <person name="Mcilroy J.S."/>
            <person name="Karst M S."/>
            <person name="Albertsen M."/>
        </authorList>
    </citation>
    <scope>NUCLEOTIDE SEQUENCE</scope>
    <source>
        <strain evidence="2">Cfx-K</strain>
    </source>
</reference>
<organism evidence="2 3">
    <name type="scientific">Candidatus Promineifilum breve</name>
    <dbReference type="NCBI Taxonomy" id="1806508"/>
    <lineage>
        <taxon>Bacteria</taxon>
        <taxon>Bacillati</taxon>
        <taxon>Chloroflexota</taxon>
        <taxon>Ardenticatenia</taxon>
        <taxon>Candidatus Promineifilales</taxon>
        <taxon>Candidatus Promineifilaceae</taxon>
        <taxon>Candidatus Promineifilum</taxon>
    </lineage>
</organism>
<sequence>MARRSLETELGEQEFAKLGN</sequence>
<feature type="region of interest" description="Disordered" evidence="1">
    <location>
        <begin position="1"/>
        <end position="20"/>
    </location>
</feature>
<accession>A0A160T5G7</accession>
<gene>
    <name evidence="2" type="ORF">CFX0092_A2072</name>
</gene>
<evidence type="ECO:0000256" key="1">
    <source>
        <dbReference type="SAM" id="MobiDB-lite"/>
    </source>
</evidence>
<evidence type="ECO:0000313" key="3">
    <source>
        <dbReference type="Proteomes" id="UP000215027"/>
    </source>
</evidence>
<proteinExistence type="predicted"/>
<dbReference type="Proteomes" id="UP000215027">
    <property type="component" value="Chromosome I"/>
</dbReference>